<evidence type="ECO:0000313" key="2">
    <source>
        <dbReference type="EMBL" id="RLQ22958.1"/>
    </source>
</evidence>
<dbReference type="Proteomes" id="UP000265509">
    <property type="component" value="Unassembled WGS sequence"/>
</dbReference>
<name>A0A3L7DZC3_9GAMM</name>
<reference evidence="2 3" key="1">
    <citation type="submission" date="2018-07" db="EMBL/GenBank/DDBJ databases">
        <title>Halioglobus sp. genome submission.</title>
        <authorList>
            <person name="Ye M.-Q."/>
            <person name="Du Z.-J."/>
        </authorList>
    </citation>
    <scope>NUCLEOTIDE SEQUENCE [LARGE SCALE GENOMIC DNA]</scope>
    <source>
        <strain evidence="2 3">U0301</strain>
    </source>
</reference>
<sequence>MSSKFLISSGLFLFVVLAIATLAYLTQEEEPDCSDLRQDITAAVLADSEGDQDALTNRAILMRGACSKQSKDTAPAAGEAPAEDEAGKTPAAEAGKEIAPLSLSTPATQSPASPPATVATDTAMEILEHRCIVCHGCYDAPCQLKLEAMAGLERGASKDLVYDGTRLVADNMTRLFDDALSEQGWRDKGFYPVLDADDPRKGVMYRMLQLKQAHPLAGDGPMPEGFDFSLYRDQHCPRQDEFDQYASEKPLWGMPYGFPGLNSEQHSTLSDWLLAGAPRTPPALLAPDQAALLDRWESFLNQPDLRHQLVARYIYEHLFLATLYLDMDDNRTWFRLVRSRTGPGKPLDLIATRRPYDDPGVERVYYRLQRMPVVTIAKTHMPYRMDQARLDWYRELFIDADYQVKKLPGYDPKVASNPFRTFRALPINSRYRFLLEESRFTIMNFIKGPVCRGQIALNVIDDHFWVMFANPREIDVDLDAEFLAEESDNLGLPHPTTGTVIDIVRWRSYAKANARYQKARSKLIDELLSEGQRLTIDSIWDGDGNNANASLTVFRHFDTASVVNGMVGNIPKTAWIIDYPLLERIHYLLVAGFDVYGAVAHQLQSRLYMDFLRMEGEFNFLLFMPSDQRLAMHDYWYRDARRGYREHYVELNAMAAETIAIDYQTDDPKREFLEIQRERLYGATAGRFDYRREGASAAVTQALAALENKVGRHNSFMESVSFVNLIGDSRDEFYTLVRNSAHSNIAEAFNEDERRLPDEDTLTVVRGFIGAYPNYFFQVEEKEIDRFVAAIMAIDSAADYEQLKQVYGVRRNAPWFWRVVDKVHARSRWLNPREYGIFDLSRYAGT</sequence>
<proteinExistence type="predicted"/>
<dbReference type="AlphaFoldDB" id="A0A3L7DZC3"/>
<organism evidence="2 3">
    <name type="scientific">Seongchinamella sediminis</name>
    <dbReference type="NCBI Taxonomy" id="2283635"/>
    <lineage>
        <taxon>Bacteria</taxon>
        <taxon>Pseudomonadati</taxon>
        <taxon>Pseudomonadota</taxon>
        <taxon>Gammaproteobacteria</taxon>
        <taxon>Cellvibrionales</taxon>
        <taxon>Halieaceae</taxon>
        <taxon>Seongchinamella</taxon>
    </lineage>
</organism>
<dbReference type="RefSeq" id="WP_117953264.1">
    <property type="nucleotide sequence ID" value="NZ_QRAN01000004.1"/>
</dbReference>
<dbReference type="Pfam" id="PF06934">
    <property type="entry name" value="CTI"/>
    <property type="match status" value="1"/>
</dbReference>
<evidence type="ECO:0000256" key="1">
    <source>
        <dbReference type="SAM" id="MobiDB-lite"/>
    </source>
</evidence>
<protein>
    <submittedName>
        <fullName evidence="2">Peptidylprolyl isomerase</fullName>
    </submittedName>
</protein>
<feature type="region of interest" description="Disordered" evidence="1">
    <location>
        <begin position="71"/>
        <end position="92"/>
    </location>
</feature>
<comment type="caution">
    <text evidence="2">The sequence shown here is derived from an EMBL/GenBank/DDBJ whole genome shotgun (WGS) entry which is preliminary data.</text>
</comment>
<keyword evidence="3" id="KW-1185">Reference proteome</keyword>
<dbReference type="OrthoDB" id="9809746at2"/>
<accession>A0A3L7DZC3</accession>
<evidence type="ECO:0000313" key="3">
    <source>
        <dbReference type="Proteomes" id="UP000265509"/>
    </source>
</evidence>
<dbReference type="EMBL" id="QRAN01000004">
    <property type="protein sequence ID" value="RLQ22958.1"/>
    <property type="molecule type" value="Genomic_DNA"/>
</dbReference>
<gene>
    <name evidence="2" type="ORF">DWB85_05815</name>
</gene>
<dbReference type="GO" id="GO:0016853">
    <property type="term" value="F:isomerase activity"/>
    <property type="evidence" value="ECO:0007669"/>
    <property type="project" value="UniProtKB-KW"/>
</dbReference>
<dbReference type="InterPro" id="IPR010706">
    <property type="entry name" value="Fatty_acid_cis-trans_isomerase"/>
</dbReference>
<keyword evidence="2" id="KW-0413">Isomerase</keyword>